<dbReference type="Proteomes" id="UP000179014">
    <property type="component" value="Unassembled WGS sequence"/>
</dbReference>
<dbReference type="InterPro" id="IPR043993">
    <property type="entry name" value="T4SS_pilin"/>
</dbReference>
<reference evidence="3 4" key="1">
    <citation type="journal article" date="2016" name="Nat. Commun.">
        <title>Thousands of microbial genomes shed light on interconnected biogeochemical processes in an aquifer system.</title>
        <authorList>
            <person name="Anantharaman K."/>
            <person name="Brown C.T."/>
            <person name="Hug L.A."/>
            <person name="Sharon I."/>
            <person name="Castelle C.J."/>
            <person name="Probst A.J."/>
            <person name="Thomas B.C."/>
            <person name="Singh A."/>
            <person name="Wilkins M.J."/>
            <person name="Karaoz U."/>
            <person name="Brodie E.L."/>
            <person name="Williams K.H."/>
            <person name="Hubbard S.S."/>
            <person name="Banfield J.F."/>
        </authorList>
    </citation>
    <scope>NUCLEOTIDE SEQUENCE [LARGE SCALE GENOMIC DNA]</scope>
</reference>
<keyword evidence="1" id="KW-0472">Membrane</keyword>
<dbReference type="AlphaFoldDB" id="A0A1F6BVI4"/>
<name>A0A1F6BVI4_9BACT</name>
<feature type="chain" id="PRO_5009523193" evidence="2">
    <location>
        <begin position="31"/>
        <end position="347"/>
    </location>
</feature>
<dbReference type="Pfam" id="PF18895">
    <property type="entry name" value="T4SS_pilin"/>
    <property type="match status" value="1"/>
</dbReference>
<evidence type="ECO:0000256" key="1">
    <source>
        <dbReference type="SAM" id="Phobius"/>
    </source>
</evidence>
<evidence type="ECO:0000313" key="3">
    <source>
        <dbReference type="EMBL" id="OGG40833.1"/>
    </source>
</evidence>
<gene>
    <name evidence="3" type="ORF">A2118_01540</name>
</gene>
<proteinExistence type="predicted"/>
<comment type="caution">
    <text evidence="3">The sequence shown here is derived from an EMBL/GenBank/DDBJ whole genome shotgun (WGS) entry which is preliminary data.</text>
</comment>
<feature type="signal peptide" evidence="2">
    <location>
        <begin position="1"/>
        <end position="30"/>
    </location>
</feature>
<sequence length="347" mass="34880">MTRHTKIIPQILAAALLGTIFSSAPTAVLAADGCSSADPAASCTINGSPGACAQNPDTGDFYCRPTVLDQPSPGGGTGFTALAPIPGLTDNATSVLNSNNFASFFNNLYKYCIGLAAALAVIMIIWGGLEISTQDSVSKQSNGRERITQAIFGLILVLSPVLVFSIINPRILNLSLALPSLGTVSGAIAGGGTADVDPGTATAGCTVTGTLLKTAICPTQKAAEDFAAACAVDLGNVPFFTTDHKATCGTSGAGPFQFADTSSGWLATITGYSEYEPLASSGDAVLQFASACTSDGGTTCLSTIKTPCASLILSGGSVSCWNISLSCTDGNSGAGGCSSNPQFTVIE</sequence>
<feature type="transmembrane region" description="Helical" evidence="1">
    <location>
        <begin position="150"/>
        <end position="167"/>
    </location>
</feature>
<evidence type="ECO:0000256" key="2">
    <source>
        <dbReference type="SAM" id="SignalP"/>
    </source>
</evidence>
<dbReference type="STRING" id="1798474.A2118_01540"/>
<organism evidence="3 4">
    <name type="scientific">Candidatus Kaiserbacteria bacterium GWA2_50_9</name>
    <dbReference type="NCBI Taxonomy" id="1798474"/>
    <lineage>
        <taxon>Bacteria</taxon>
        <taxon>Candidatus Kaiseribacteriota</taxon>
    </lineage>
</organism>
<accession>A0A1F6BVI4</accession>
<keyword evidence="2" id="KW-0732">Signal</keyword>
<protein>
    <submittedName>
        <fullName evidence="3">Uncharacterized protein</fullName>
    </submittedName>
</protein>
<keyword evidence="1" id="KW-0812">Transmembrane</keyword>
<keyword evidence="1" id="KW-1133">Transmembrane helix</keyword>
<dbReference type="EMBL" id="MFKN01000025">
    <property type="protein sequence ID" value="OGG40833.1"/>
    <property type="molecule type" value="Genomic_DNA"/>
</dbReference>
<feature type="transmembrane region" description="Helical" evidence="1">
    <location>
        <begin position="108"/>
        <end position="129"/>
    </location>
</feature>
<evidence type="ECO:0000313" key="4">
    <source>
        <dbReference type="Proteomes" id="UP000179014"/>
    </source>
</evidence>